<accession>A0A1I7YNJ3</accession>
<dbReference type="WBParaSite" id="L893_g18138.t1">
    <property type="protein sequence ID" value="L893_g18138.t1"/>
    <property type="gene ID" value="L893_g18138"/>
</dbReference>
<name>A0A1I7YNJ3_9BILA</name>
<protein>
    <submittedName>
        <fullName evidence="3">DDE Tnp4 domain-containing protein</fullName>
    </submittedName>
</protein>
<evidence type="ECO:0000256" key="1">
    <source>
        <dbReference type="SAM" id="MobiDB-lite"/>
    </source>
</evidence>
<feature type="compositionally biased region" description="Basic and acidic residues" evidence="1">
    <location>
        <begin position="141"/>
        <end position="154"/>
    </location>
</feature>
<feature type="region of interest" description="Disordered" evidence="1">
    <location>
        <begin position="141"/>
        <end position="170"/>
    </location>
</feature>
<evidence type="ECO:0000313" key="3">
    <source>
        <dbReference type="WBParaSite" id="L893_g18138.t1"/>
    </source>
</evidence>
<organism evidence="2 3">
    <name type="scientific">Steinernema glaseri</name>
    <dbReference type="NCBI Taxonomy" id="37863"/>
    <lineage>
        <taxon>Eukaryota</taxon>
        <taxon>Metazoa</taxon>
        <taxon>Ecdysozoa</taxon>
        <taxon>Nematoda</taxon>
        <taxon>Chromadorea</taxon>
        <taxon>Rhabditida</taxon>
        <taxon>Tylenchina</taxon>
        <taxon>Panagrolaimomorpha</taxon>
        <taxon>Strongyloidoidea</taxon>
        <taxon>Steinernematidae</taxon>
        <taxon>Steinernema</taxon>
    </lineage>
</organism>
<reference evidence="3" key="1">
    <citation type="submission" date="2016-11" db="UniProtKB">
        <authorList>
            <consortium name="WormBaseParasite"/>
        </authorList>
    </citation>
    <scope>IDENTIFICATION</scope>
</reference>
<sequence>MLVKPSHKTCCDESSSHYSVLIDAHALVANKISQSAILPLPICKKFLLSASGSSKVRSKPNAVTWTSKGRNLSSGQLASPLSRGYSWTGRHSPKRALPLPEVQSGDFLAPLASFLVPWPLRSPRRSTGPLCSFVFQDSPPEERVETARRREPRGAPECPQSRPASRRRDDHAVHEALLVHPGQRARPAAAFGNARSAVVPYLKVIQTHWPFKKLPSIDHFIDLNESPKLQQATKGKKQITTFFESFSGTTRERIMQITRTETCAPLICVPRSPLLEVALDGAIQSTGTIIVGGIELAEGTCGRDAGLEIRKITKFGSRRRGLRVLIRFAKERFCKSLLLWSIHSICATYNAILIRRDYHNEPRCGELLRAARRIQIDELRCRVIYGMTSDGTVPYKREFY</sequence>
<dbReference type="Proteomes" id="UP000095287">
    <property type="component" value="Unplaced"/>
</dbReference>
<dbReference type="AlphaFoldDB" id="A0A1I7YNJ3"/>
<proteinExistence type="predicted"/>
<evidence type="ECO:0000313" key="2">
    <source>
        <dbReference type="Proteomes" id="UP000095287"/>
    </source>
</evidence>
<keyword evidence="2" id="KW-1185">Reference proteome</keyword>